<dbReference type="Gene3D" id="3.40.50.150">
    <property type="entry name" value="Vaccinia Virus protein VP39"/>
    <property type="match status" value="1"/>
</dbReference>
<dbReference type="EMBL" id="BSTI01000003">
    <property type="protein sequence ID" value="GLY65153.1"/>
    <property type="molecule type" value="Genomic_DNA"/>
</dbReference>
<proteinExistence type="predicted"/>
<evidence type="ECO:0000313" key="2">
    <source>
        <dbReference type="Proteomes" id="UP001165136"/>
    </source>
</evidence>
<organism evidence="1 2">
    <name type="scientific">Amycolatopsis taiwanensis</name>
    <dbReference type="NCBI Taxonomy" id="342230"/>
    <lineage>
        <taxon>Bacteria</taxon>
        <taxon>Bacillati</taxon>
        <taxon>Actinomycetota</taxon>
        <taxon>Actinomycetes</taxon>
        <taxon>Pseudonocardiales</taxon>
        <taxon>Pseudonocardiaceae</taxon>
        <taxon>Amycolatopsis</taxon>
    </lineage>
</organism>
<keyword evidence="2" id="KW-1185">Reference proteome</keyword>
<gene>
    <name evidence="1" type="ORF">Atai01_17720</name>
</gene>
<protein>
    <recommendedName>
        <fullName evidence="3">Trans-aconitate methyltransferase</fullName>
    </recommendedName>
</protein>
<evidence type="ECO:0008006" key="3">
    <source>
        <dbReference type="Google" id="ProtNLM"/>
    </source>
</evidence>
<dbReference type="InterPro" id="IPR029063">
    <property type="entry name" value="SAM-dependent_MTases_sf"/>
</dbReference>
<evidence type="ECO:0000313" key="1">
    <source>
        <dbReference type="EMBL" id="GLY65153.1"/>
    </source>
</evidence>
<comment type="caution">
    <text evidence="1">The sequence shown here is derived from an EMBL/GenBank/DDBJ whole genome shotgun (WGS) entry which is preliminary data.</text>
</comment>
<name>A0A9W6VBM4_9PSEU</name>
<reference evidence="1" key="1">
    <citation type="submission" date="2023-03" db="EMBL/GenBank/DDBJ databases">
        <title>Amycolatopsis taiwanensis NBRC 103393.</title>
        <authorList>
            <person name="Ichikawa N."/>
            <person name="Sato H."/>
            <person name="Tonouchi N."/>
        </authorList>
    </citation>
    <scope>NUCLEOTIDE SEQUENCE</scope>
    <source>
        <strain evidence="1">NBRC 103393</strain>
    </source>
</reference>
<dbReference type="SUPFAM" id="SSF53335">
    <property type="entry name" value="S-adenosyl-L-methionine-dependent methyltransferases"/>
    <property type="match status" value="1"/>
</dbReference>
<sequence>MARAEALLDPLHAVLLNRDRVIVRDMGCGTGSMGRWLAARLPGPQHWVLYDRDAALLEVATVTGVAADSTPVTFETRLGELTGLRAEDLAGTSLVTASALLDLLTAEEVDGLAAACAGAGCPALLTLSVSGEVEFTQAEPLDAEFEAAFNDHQRRDGRLGPDAIRAATEAFERRGMRVAGRPSPWRLGPQQAALTGQWLRGWVAAACEQRPELADEAPGYLRRRLAETGGEVVVGHTDLLAIEEPA</sequence>
<dbReference type="AlphaFoldDB" id="A0A9W6VBM4"/>
<accession>A0A9W6VBM4</accession>
<dbReference type="Proteomes" id="UP001165136">
    <property type="component" value="Unassembled WGS sequence"/>
</dbReference>